<reference evidence="2 3" key="1">
    <citation type="journal article" date="2012" name="ISME J.">
        <title>Nitrification expanded: discovery, physiology and genomics of a nitrite-oxidizing bacterium from the phylum Chloroflexi.</title>
        <authorList>
            <person name="Sorokin D.Y."/>
            <person name="Lucker S."/>
            <person name="Vejmelkova D."/>
            <person name="Kostrikina N.A."/>
            <person name="Kleerebezem R."/>
            <person name="Rijpstra W.I."/>
            <person name="Damste J.S."/>
            <person name="Le Paslier D."/>
            <person name="Muyzer G."/>
            <person name="Wagner M."/>
            <person name="van Loosdrecht M.C."/>
            <person name="Daims H."/>
        </authorList>
    </citation>
    <scope>NUCLEOTIDE SEQUENCE [LARGE SCALE GENOMIC DNA]</scope>
    <source>
        <strain evidence="3">none</strain>
    </source>
</reference>
<dbReference type="Proteomes" id="UP000004221">
    <property type="component" value="Unassembled WGS sequence"/>
</dbReference>
<proteinExistence type="predicted"/>
<organism evidence="2 3">
    <name type="scientific">Nitrolancea hollandica Lb</name>
    <dbReference type="NCBI Taxonomy" id="1129897"/>
    <lineage>
        <taxon>Bacteria</taxon>
        <taxon>Pseudomonadati</taxon>
        <taxon>Thermomicrobiota</taxon>
        <taxon>Thermomicrobia</taxon>
        <taxon>Sphaerobacterales</taxon>
        <taxon>Sphaerobacterineae</taxon>
        <taxon>Sphaerobacteraceae</taxon>
        <taxon>Nitrolancea</taxon>
    </lineage>
</organism>
<protein>
    <submittedName>
        <fullName evidence="2">Uncharacterized protein</fullName>
    </submittedName>
</protein>
<keyword evidence="1" id="KW-0812">Transmembrane</keyword>
<name>I4EJW8_9BACT</name>
<sequence>MRDRTIAGPLLILTFYVALILIWLMLSGGSTRGALLFFLLGLPVVALALWWSGKSARPKR</sequence>
<dbReference type="EMBL" id="CAGS01000365">
    <property type="protein sequence ID" value="CCF84980.1"/>
    <property type="molecule type" value="Genomic_DNA"/>
</dbReference>
<accession>I4EJW8</accession>
<dbReference type="AlphaFoldDB" id="I4EJW8"/>
<evidence type="ECO:0000313" key="2">
    <source>
        <dbReference type="EMBL" id="CCF84980.1"/>
    </source>
</evidence>
<evidence type="ECO:0000256" key="1">
    <source>
        <dbReference type="SAM" id="Phobius"/>
    </source>
</evidence>
<feature type="transmembrane region" description="Helical" evidence="1">
    <location>
        <begin position="7"/>
        <end position="26"/>
    </location>
</feature>
<comment type="caution">
    <text evidence="2">The sequence shown here is derived from an EMBL/GenBank/DDBJ whole genome shotgun (WGS) entry which is preliminary data.</text>
</comment>
<keyword evidence="3" id="KW-1185">Reference proteome</keyword>
<gene>
    <name evidence="2" type="ORF">NITHO_4270005</name>
</gene>
<keyword evidence="1" id="KW-1133">Transmembrane helix</keyword>
<evidence type="ECO:0000313" key="3">
    <source>
        <dbReference type="Proteomes" id="UP000004221"/>
    </source>
</evidence>
<feature type="transmembrane region" description="Helical" evidence="1">
    <location>
        <begin position="32"/>
        <end position="51"/>
    </location>
</feature>
<keyword evidence="1" id="KW-0472">Membrane</keyword>